<evidence type="ECO:0008006" key="6">
    <source>
        <dbReference type="Google" id="ProtNLM"/>
    </source>
</evidence>
<evidence type="ECO:0000256" key="2">
    <source>
        <dbReference type="SAM" id="Phobius"/>
    </source>
</evidence>
<accession>A0A267GBV6</accession>
<evidence type="ECO:0000313" key="5">
    <source>
        <dbReference type="Proteomes" id="UP000215902"/>
    </source>
</evidence>
<evidence type="ECO:0000256" key="1">
    <source>
        <dbReference type="SAM" id="MobiDB-lite"/>
    </source>
</evidence>
<feature type="transmembrane region" description="Helical" evidence="2">
    <location>
        <begin position="418"/>
        <end position="443"/>
    </location>
</feature>
<comment type="caution">
    <text evidence="4">The sequence shown here is derived from an EMBL/GenBank/DDBJ whole genome shotgun (WGS) entry which is preliminary data.</text>
</comment>
<keyword evidence="3" id="KW-0732">Signal</keyword>
<evidence type="ECO:0000313" key="4">
    <source>
        <dbReference type="EMBL" id="PAA83511.1"/>
    </source>
</evidence>
<organism evidence="4 5">
    <name type="scientific">Macrostomum lignano</name>
    <dbReference type="NCBI Taxonomy" id="282301"/>
    <lineage>
        <taxon>Eukaryota</taxon>
        <taxon>Metazoa</taxon>
        <taxon>Spiralia</taxon>
        <taxon>Lophotrochozoa</taxon>
        <taxon>Platyhelminthes</taxon>
        <taxon>Rhabditophora</taxon>
        <taxon>Macrostomorpha</taxon>
        <taxon>Macrostomida</taxon>
        <taxon>Macrostomidae</taxon>
        <taxon>Macrostomum</taxon>
    </lineage>
</organism>
<evidence type="ECO:0000256" key="3">
    <source>
        <dbReference type="SAM" id="SignalP"/>
    </source>
</evidence>
<feature type="compositionally biased region" description="Basic and acidic residues" evidence="1">
    <location>
        <begin position="396"/>
        <end position="406"/>
    </location>
</feature>
<protein>
    <recommendedName>
        <fullName evidence="6">CUB domain-containing protein</fullName>
    </recommendedName>
</protein>
<gene>
    <name evidence="4" type="ORF">BOX15_Mlig022272g1</name>
</gene>
<reference evidence="4 5" key="1">
    <citation type="submission" date="2017-06" db="EMBL/GenBank/DDBJ databases">
        <title>A platform for efficient transgenesis in Macrostomum lignano, a flatworm model organism for stem cell research.</title>
        <authorList>
            <person name="Berezikov E."/>
        </authorList>
    </citation>
    <scope>NUCLEOTIDE SEQUENCE [LARGE SCALE GENOMIC DNA]</scope>
    <source>
        <strain evidence="4">DV1</strain>
        <tissue evidence="4">Whole organism</tissue>
    </source>
</reference>
<keyword evidence="5" id="KW-1185">Reference proteome</keyword>
<dbReference type="Proteomes" id="UP000215902">
    <property type="component" value="Unassembled WGS sequence"/>
</dbReference>
<keyword evidence="2" id="KW-0812">Transmembrane</keyword>
<proteinExistence type="predicted"/>
<name>A0A267GBV6_9PLAT</name>
<feature type="chain" id="PRO_5012537670" description="CUB domain-containing protein" evidence="3">
    <location>
        <begin position="19"/>
        <end position="489"/>
    </location>
</feature>
<keyword evidence="2" id="KW-0472">Membrane</keyword>
<feature type="signal peptide" evidence="3">
    <location>
        <begin position="1"/>
        <end position="18"/>
    </location>
</feature>
<dbReference type="EMBL" id="NIVC01000416">
    <property type="protein sequence ID" value="PAA83511.1"/>
    <property type="molecule type" value="Genomic_DNA"/>
</dbReference>
<sequence length="489" mass="53946">MLCLWLLWTCSILLGAEAGHYYCRVGGTVVEISDRHGRVDHLVLPWQENAISSANISHECKWQFEGNFSSDPIMLLRGFDTSKVDLSRRRVIRSAESSISSSSSPAARIQYRFMLYPSVSKVLPVLHWHSVDLDTVHALQLSKRADLIVKLIANSSRNPHDTPGLQIQLMEPGFCSTDVAYFEHSCYTISSARRSLKAELTAICSDGGLAQLATFNSSSALQNFVAQSQRTIVGTGLDAHSKTPLNLTQPVRIGLLHDRLTGSIFYLSNSNGELELKPLVESKILYYNVWPTSSRFSCGSLRLAQTADGTEVSFGVVEFVSCSESLPALLSFRDTARNCCCSCSARAVLSQIENAGSHVVFLKTSTESSNTTPSPRPRSETVSKISWSDAAAPKSDSTDSRREFSQETEMKRVDFESYFIPFLAVLACVILLSIGMIIGAYYFCYRIRSPPPGTLTRNYYTESTLGPSRTSSLARNPNDILLDPSNHCS</sequence>
<keyword evidence="2" id="KW-1133">Transmembrane helix</keyword>
<dbReference type="AlphaFoldDB" id="A0A267GBV6"/>
<feature type="region of interest" description="Disordered" evidence="1">
    <location>
        <begin position="366"/>
        <end position="406"/>
    </location>
</feature>